<dbReference type="GO" id="GO:0016192">
    <property type="term" value="P:vesicle-mediated transport"/>
    <property type="evidence" value="ECO:0007669"/>
    <property type="project" value="UniProtKB-KW"/>
</dbReference>
<evidence type="ECO:0000256" key="4">
    <source>
        <dbReference type="ARBA" id="ARBA00011775"/>
    </source>
</evidence>
<evidence type="ECO:0000256" key="10">
    <source>
        <dbReference type="ARBA" id="ARBA00023034"/>
    </source>
</evidence>
<feature type="region of interest" description="Disordered" evidence="14">
    <location>
        <begin position="212"/>
        <end position="234"/>
    </location>
</feature>
<gene>
    <name evidence="18" type="ORF">CISIN_1g0029002mg</name>
</gene>
<evidence type="ECO:0000256" key="3">
    <source>
        <dbReference type="ARBA" id="ARBA00010720"/>
    </source>
</evidence>
<evidence type="ECO:0000256" key="2">
    <source>
        <dbReference type="ARBA" id="ARBA00004347"/>
    </source>
</evidence>
<dbReference type="Pfam" id="PF16381">
    <property type="entry name" value="Coatomer_g_Cpla"/>
    <property type="match status" value="1"/>
</dbReference>
<dbReference type="InterPro" id="IPR012295">
    <property type="entry name" value="TBP_dom_sf"/>
</dbReference>
<comment type="subunit">
    <text evidence="4">Oligomeric complex that consists of at least the alpha, beta, beta', gamma, delta, epsilon and zeta subunits.</text>
</comment>
<evidence type="ECO:0000313" key="19">
    <source>
        <dbReference type="Proteomes" id="UP000027120"/>
    </source>
</evidence>
<dbReference type="PANTHER" id="PTHR10261">
    <property type="entry name" value="COATOMER SUBUNIT GAMMA"/>
    <property type="match status" value="1"/>
</dbReference>
<dbReference type="GO" id="GO:0006886">
    <property type="term" value="P:intracellular protein transport"/>
    <property type="evidence" value="ECO:0007669"/>
    <property type="project" value="InterPro"/>
</dbReference>
<name>A0A067ED12_CITSI</name>
<reference evidence="18 19" key="1">
    <citation type="submission" date="2014-04" db="EMBL/GenBank/DDBJ databases">
        <authorList>
            <consortium name="International Citrus Genome Consortium"/>
            <person name="Gmitter F."/>
            <person name="Chen C."/>
            <person name="Farmerie W."/>
            <person name="Harkins T."/>
            <person name="Desany B."/>
            <person name="Mohiuddin M."/>
            <person name="Kodira C."/>
            <person name="Borodovsky M."/>
            <person name="Lomsadze A."/>
            <person name="Burns P."/>
            <person name="Jenkins J."/>
            <person name="Prochnik S."/>
            <person name="Shu S."/>
            <person name="Chapman J."/>
            <person name="Pitluck S."/>
            <person name="Schmutz J."/>
            <person name="Rokhsar D."/>
        </authorList>
    </citation>
    <scope>NUCLEOTIDE SEQUENCE</scope>
</reference>
<comment type="subcellular location">
    <subcellularLocation>
        <location evidence="2">Cytoplasmic vesicle</location>
        <location evidence="2">COPI-coated vesicle membrane</location>
        <topology evidence="2">Peripheral membrane protein</topology>
        <orientation evidence="2">Cytoplasmic side</orientation>
    </subcellularLocation>
    <subcellularLocation>
        <location evidence="1">Golgi apparatus membrane</location>
        <topology evidence="1">Peripheral membrane protein</topology>
        <orientation evidence="1">Cytoplasmic side</orientation>
    </subcellularLocation>
</comment>
<dbReference type="EMBL" id="KK785122">
    <property type="protein sequence ID" value="KDO49097.1"/>
    <property type="molecule type" value="Genomic_DNA"/>
</dbReference>
<feature type="domain" description="Coatomer gamma subunit appendage Ig-like subdomain" evidence="16">
    <location>
        <begin position="240"/>
        <end position="385"/>
    </location>
</feature>
<dbReference type="Pfam" id="PF08752">
    <property type="entry name" value="COP-gamma_platf"/>
    <property type="match status" value="1"/>
</dbReference>
<dbReference type="Proteomes" id="UP000027120">
    <property type="component" value="Unassembled WGS sequence"/>
</dbReference>
<dbReference type="InterPro" id="IPR032154">
    <property type="entry name" value="Coatomer_g_Cpla"/>
</dbReference>
<dbReference type="InterPro" id="IPR011989">
    <property type="entry name" value="ARM-like"/>
</dbReference>
<evidence type="ECO:0000256" key="12">
    <source>
        <dbReference type="ARBA" id="ARBA00023329"/>
    </source>
</evidence>
<keyword evidence="6" id="KW-0963">Cytoplasm</keyword>
<evidence type="ECO:0000256" key="9">
    <source>
        <dbReference type="ARBA" id="ARBA00022927"/>
    </source>
</evidence>
<evidence type="ECO:0000256" key="1">
    <source>
        <dbReference type="ARBA" id="ARBA00004255"/>
    </source>
</evidence>
<dbReference type="SUPFAM" id="SSF48371">
    <property type="entry name" value="ARM repeat"/>
    <property type="match status" value="1"/>
</dbReference>
<dbReference type="InterPro" id="IPR002553">
    <property type="entry name" value="Clathrin/coatomer_adapt-like_N"/>
</dbReference>
<dbReference type="InterPro" id="IPR013041">
    <property type="entry name" value="Clathrin_app_Ig-like_sf"/>
</dbReference>
<evidence type="ECO:0000259" key="16">
    <source>
        <dbReference type="Pfam" id="PF08752"/>
    </source>
</evidence>
<dbReference type="SUPFAM" id="SSF55711">
    <property type="entry name" value="Subdomain of clathrin and coatomer appendage domain"/>
    <property type="match status" value="1"/>
</dbReference>
<comment type="similarity">
    <text evidence="3">Belongs to the COPG family.</text>
</comment>
<feature type="domain" description="Clathrin/coatomer adaptor adaptin-like N-terminal" evidence="15">
    <location>
        <begin position="2"/>
        <end position="192"/>
    </location>
</feature>
<feature type="non-terminal residue" evidence="18">
    <location>
        <position position="1"/>
    </location>
</feature>
<evidence type="ECO:0000313" key="18">
    <source>
        <dbReference type="EMBL" id="KDO49097.1"/>
    </source>
</evidence>
<accession>A0A067ED12</accession>
<sequence>SLISDQNRSIATLAITTLLKTGNESSVDRLMKQITNFMSDIADEFKIVVVEAIRSLCLKFPLKYRSLMNFLSNILREEGGFEYKKAIVDSIVILIRDIPDAKENGLLHLCEFIEDCEFTYLSTQILHFLGTEGPKTSDPSKYIRYIYNRVHLENATVRAAAVSTLAKFGAMVDALKPRVFVLLRRCLYDGDDEEPAEQPFDINSVPKEVKTQPLAEKKAPGKMPAGLGAPPSGPPSTVDAYEKLLSSIPEFSDFGKLFKSSAPVELTEAETEYAVNVVKHIFDRHVVFQYNCTNTIPEQLLENVTVIVDASEAEEFAEVASKPLRSLPYDSPGQIFGAFEKPEGVPAVGKFSNMLRFIVKEVDPTTGDVEDDGVEDEYQLEDLEVVAADYVMKVGVSNFRNAWESIGPDFERVDEYGLGPRESLAEAVSAVISLLGMQPCEGTEVVANNSRSHTCLLSGVFIGNVKVLVRLQFGIDGPKEVAMKLAVRSEDDNVSDMIHEIVASG</sequence>
<keyword evidence="9" id="KW-0653">Protein transport</keyword>
<dbReference type="InterPro" id="IPR037067">
    <property type="entry name" value="Coatomer_gsu_app_sf"/>
</dbReference>
<feature type="domain" description="Coatomer subunit gamma C-terminal" evidence="17">
    <location>
        <begin position="388"/>
        <end position="502"/>
    </location>
</feature>
<dbReference type="GO" id="GO:0000139">
    <property type="term" value="C:Golgi membrane"/>
    <property type="evidence" value="ECO:0007669"/>
    <property type="project" value="UniProtKB-SubCell"/>
</dbReference>
<dbReference type="AlphaFoldDB" id="A0A067ED12"/>
<keyword evidence="5" id="KW-0813">Transport</keyword>
<dbReference type="InterPro" id="IPR013040">
    <property type="entry name" value="Coatomer_gsu_app_Ig-like_dom"/>
</dbReference>
<evidence type="ECO:0000256" key="6">
    <source>
        <dbReference type="ARBA" id="ARBA00022490"/>
    </source>
</evidence>
<keyword evidence="19" id="KW-1185">Reference proteome</keyword>
<dbReference type="FunFam" id="3.30.310.10:FF:000011">
    <property type="entry name" value="Coatomer subunit gamma"/>
    <property type="match status" value="1"/>
</dbReference>
<proteinExistence type="inferred from homology"/>
<evidence type="ECO:0000256" key="8">
    <source>
        <dbReference type="ARBA" id="ARBA00022892"/>
    </source>
</evidence>
<dbReference type="FunFam" id="1.25.10.10:FF:000071">
    <property type="entry name" value="Coatomer subunit gamma"/>
    <property type="match status" value="1"/>
</dbReference>
<dbReference type="Gene3D" id="3.30.310.10">
    <property type="entry name" value="TATA-Binding Protein"/>
    <property type="match status" value="1"/>
</dbReference>
<evidence type="ECO:0000256" key="5">
    <source>
        <dbReference type="ARBA" id="ARBA00022448"/>
    </source>
</evidence>
<dbReference type="Gene3D" id="1.25.10.10">
    <property type="entry name" value="Leucine-rich Repeat Variant"/>
    <property type="match status" value="1"/>
</dbReference>
<dbReference type="InterPro" id="IPR009028">
    <property type="entry name" value="Coatomer/calthrin_app_sub_C"/>
</dbReference>
<organism evidence="18 19">
    <name type="scientific">Citrus sinensis</name>
    <name type="common">Sweet orange</name>
    <name type="synonym">Citrus aurantium var. sinensis</name>
    <dbReference type="NCBI Taxonomy" id="2711"/>
    <lineage>
        <taxon>Eukaryota</taxon>
        <taxon>Viridiplantae</taxon>
        <taxon>Streptophyta</taxon>
        <taxon>Embryophyta</taxon>
        <taxon>Tracheophyta</taxon>
        <taxon>Spermatophyta</taxon>
        <taxon>Magnoliopsida</taxon>
        <taxon>eudicotyledons</taxon>
        <taxon>Gunneridae</taxon>
        <taxon>Pentapetalae</taxon>
        <taxon>rosids</taxon>
        <taxon>malvids</taxon>
        <taxon>Sapindales</taxon>
        <taxon>Rutaceae</taxon>
        <taxon>Aurantioideae</taxon>
        <taxon>Citrus</taxon>
    </lineage>
</organism>
<dbReference type="GO" id="GO:0005198">
    <property type="term" value="F:structural molecule activity"/>
    <property type="evidence" value="ECO:0007669"/>
    <property type="project" value="InterPro"/>
</dbReference>
<keyword evidence="7" id="KW-0677">Repeat</keyword>
<evidence type="ECO:0008006" key="20">
    <source>
        <dbReference type="Google" id="ProtNLM"/>
    </source>
</evidence>
<protein>
    <recommendedName>
        <fullName evidence="20">Coatomer subunit gamma</fullName>
    </recommendedName>
</protein>
<dbReference type="Pfam" id="PF01602">
    <property type="entry name" value="Adaptin_N"/>
    <property type="match status" value="1"/>
</dbReference>
<evidence type="ECO:0000256" key="13">
    <source>
        <dbReference type="ARBA" id="ARBA00025536"/>
    </source>
</evidence>
<dbReference type="Gene3D" id="2.60.40.1480">
    <property type="entry name" value="Coatomer, gamma subunit, appendage domain"/>
    <property type="match status" value="1"/>
</dbReference>
<dbReference type="InterPro" id="IPR017106">
    <property type="entry name" value="Coatomer_gsu"/>
</dbReference>
<keyword evidence="8" id="KW-0931">ER-Golgi transport</keyword>
<evidence type="ECO:0000256" key="7">
    <source>
        <dbReference type="ARBA" id="ARBA00022737"/>
    </source>
</evidence>
<dbReference type="FunFam" id="2.60.40.1480:FF:000002">
    <property type="entry name" value="Coatomer subunit gamma"/>
    <property type="match status" value="1"/>
</dbReference>
<dbReference type="PANTHER" id="PTHR10261:SF0">
    <property type="entry name" value="COATOMER SUBUNIT GAMMA-2"/>
    <property type="match status" value="1"/>
</dbReference>
<dbReference type="InterPro" id="IPR016024">
    <property type="entry name" value="ARM-type_fold"/>
</dbReference>
<comment type="function">
    <text evidence="13">The coatomer is a cytosolic protein complex that binds to dilysine motifs and reversibly associates with Golgi non-clathrin-coated vesicles, which further mediate biosynthetic protein transport from the ER, via the Golgi up to the trans Golgi network. Coatomer complex is required for budding from Golgi membranes, and is essential for the retrograde Golgi-to-ER transport of dilysine-tagged proteins.</text>
</comment>
<dbReference type="SUPFAM" id="SSF49348">
    <property type="entry name" value="Clathrin adaptor appendage domain"/>
    <property type="match status" value="1"/>
</dbReference>
<keyword evidence="10" id="KW-0333">Golgi apparatus</keyword>
<evidence type="ECO:0000259" key="17">
    <source>
        <dbReference type="Pfam" id="PF16381"/>
    </source>
</evidence>
<keyword evidence="11" id="KW-0472">Membrane</keyword>
<keyword evidence="12" id="KW-0968">Cytoplasmic vesicle</keyword>
<evidence type="ECO:0000256" key="14">
    <source>
        <dbReference type="SAM" id="MobiDB-lite"/>
    </source>
</evidence>
<evidence type="ECO:0000256" key="11">
    <source>
        <dbReference type="ARBA" id="ARBA00023136"/>
    </source>
</evidence>
<dbReference type="GO" id="GO:0030126">
    <property type="term" value="C:COPI vesicle coat"/>
    <property type="evidence" value="ECO:0007669"/>
    <property type="project" value="InterPro"/>
</dbReference>
<evidence type="ECO:0000259" key="15">
    <source>
        <dbReference type="Pfam" id="PF01602"/>
    </source>
</evidence>